<accession>A0ABR3D1D5</accession>
<name>A0ABR3D1D5_NEUIN</name>
<evidence type="ECO:0000313" key="3">
    <source>
        <dbReference type="Proteomes" id="UP001451303"/>
    </source>
</evidence>
<evidence type="ECO:0000256" key="1">
    <source>
        <dbReference type="SAM" id="MobiDB-lite"/>
    </source>
</evidence>
<feature type="region of interest" description="Disordered" evidence="1">
    <location>
        <begin position="98"/>
        <end position="130"/>
    </location>
</feature>
<comment type="caution">
    <text evidence="2">The sequence shown here is derived from an EMBL/GenBank/DDBJ whole genome shotgun (WGS) entry which is preliminary data.</text>
</comment>
<evidence type="ECO:0000313" key="2">
    <source>
        <dbReference type="EMBL" id="KAL0466514.1"/>
    </source>
</evidence>
<feature type="compositionally biased region" description="Polar residues" evidence="1">
    <location>
        <begin position="105"/>
        <end position="118"/>
    </location>
</feature>
<keyword evidence="3" id="KW-1185">Reference proteome</keyword>
<dbReference type="Proteomes" id="UP001451303">
    <property type="component" value="Unassembled WGS sequence"/>
</dbReference>
<reference evidence="2 3" key="1">
    <citation type="submission" date="2023-09" db="EMBL/GenBank/DDBJ databases">
        <title>Multi-omics analysis of a traditional fermented food reveals byproduct-associated fungal strains for waste-to-food upcycling.</title>
        <authorList>
            <consortium name="Lawrence Berkeley National Laboratory"/>
            <person name="Rekdal V.M."/>
            <person name="Villalobos-Escobedo J.M."/>
            <person name="Rodriguez-Valeron N."/>
            <person name="Garcia M.O."/>
            <person name="Vasquez D.P."/>
            <person name="Damayanti I."/>
            <person name="Sorensen P.M."/>
            <person name="Baidoo E.E."/>
            <person name="De Carvalho A.C."/>
            <person name="Riley R."/>
            <person name="Lipzen A."/>
            <person name="He G."/>
            <person name="Yan M."/>
            <person name="Haridas S."/>
            <person name="Daum C."/>
            <person name="Yoshinaga Y."/>
            <person name="Ng V."/>
            <person name="Grigoriev I.V."/>
            <person name="Munk R."/>
            <person name="Nuraida L."/>
            <person name="Wijaya C.H."/>
            <person name="Morales P.-C."/>
            <person name="Keasling J.D."/>
        </authorList>
    </citation>
    <scope>NUCLEOTIDE SEQUENCE [LARGE SCALE GENOMIC DNA]</scope>
    <source>
        <strain evidence="2 3">FGSC 2613</strain>
    </source>
</reference>
<gene>
    <name evidence="2" type="ORF">QR685DRAFT_600393</name>
</gene>
<sequence length="436" mass="48466">MCTSIISVGGQPLPVPSPFVNHLLFRRGPFIQRCLHPPIFAARVQRTVSLRPRSSNLLTANPPCYIAGHIMVHFEHPQLCILSPSLSLCLEKVPSYPSVEPASLVPQSTSSTPASTRTEALESTDEDPVATAQKLLSRARSPRSPTPSPDPRIALWMDEMRSYAGTITIDKDKQRASRSAREASQAPFSINGVPQLVFFVDGSIRGLSGRRLHQGLTIGGHRVVFRNPFDDTIPFVSRYKNPIRFLDNPRIRALQQSVDNDYVLEEEGEVYNGPSRVVDFTVLCYGSRKVFSVPQVELAAVSQAQETAIRYIDKHQPPTSVVTNYSDATCVLERIGKGIIADPPKGFTLKLWSKISNPLVRAIIWQSHYLRSRGCQLEIRWSPRCSALGPALADAAASVWREWPEKELSQCHLAVDVRDGMLDKLSEEINELIRAT</sequence>
<organism evidence="2 3">
    <name type="scientific">Neurospora intermedia</name>
    <dbReference type="NCBI Taxonomy" id="5142"/>
    <lineage>
        <taxon>Eukaryota</taxon>
        <taxon>Fungi</taxon>
        <taxon>Dikarya</taxon>
        <taxon>Ascomycota</taxon>
        <taxon>Pezizomycotina</taxon>
        <taxon>Sordariomycetes</taxon>
        <taxon>Sordariomycetidae</taxon>
        <taxon>Sordariales</taxon>
        <taxon>Sordariaceae</taxon>
        <taxon>Neurospora</taxon>
    </lineage>
</organism>
<dbReference type="EMBL" id="JAVLET010000012">
    <property type="protein sequence ID" value="KAL0466514.1"/>
    <property type="molecule type" value="Genomic_DNA"/>
</dbReference>
<proteinExistence type="predicted"/>
<protein>
    <submittedName>
        <fullName evidence="2">Uncharacterized protein</fullName>
    </submittedName>
</protein>